<dbReference type="SMART" id="SM01135">
    <property type="entry name" value="DIRP"/>
    <property type="match status" value="1"/>
</dbReference>
<reference evidence="6" key="1">
    <citation type="submission" date="2020-05" db="UniProtKB">
        <authorList>
            <consortium name="EnsemblMetazoa"/>
        </authorList>
    </citation>
    <scope>IDENTIFICATION</scope>
    <source>
        <strain evidence="6">Jacobina</strain>
    </source>
</reference>
<feature type="domain" description="DIRP" evidence="5">
    <location>
        <begin position="186"/>
        <end position="291"/>
    </location>
</feature>
<dbReference type="GO" id="GO:0006351">
    <property type="term" value="P:DNA-templated transcription"/>
    <property type="evidence" value="ECO:0007669"/>
    <property type="project" value="InterPro"/>
</dbReference>
<dbReference type="VEuPathDB" id="VectorBase:LLONM1_003047"/>
<dbReference type="InterPro" id="IPR045831">
    <property type="entry name" value="LIN9_C"/>
</dbReference>
<dbReference type="VEuPathDB" id="VectorBase:LLOJ007403"/>
<dbReference type="GO" id="GO:0003677">
    <property type="term" value="F:DNA binding"/>
    <property type="evidence" value="ECO:0007669"/>
    <property type="project" value="TreeGrafter"/>
</dbReference>
<dbReference type="Pfam" id="PF19438">
    <property type="entry name" value="LIN9_C"/>
    <property type="match status" value="1"/>
</dbReference>
<name>A0A1B0CRA5_LUTLO</name>
<evidence type="ECO:0000256" key="3">
    <source>
        <dbReference type="ARBA" id="ARBA00023242"/>
    </source>
</evidence>
<dbReference type="GO" id="GO:0005654">
    <property type="term" value="C:nucleoplasm"/>
    <property type="evidence" value="ECO:0007669"/>
    <property type="project" value="TreeGrafter"/>
</dbReference>
<dbReference type="PANTHER" id="PTHR21689">
    <property type="entry name" value="LIN-9"/>
    <property type="match status" value="1"/>
</dbReference>
<evidence type="ECO:0000259" key="5">
    <source>
        <dbReference type="SMART" id="SM01135"/>
    </source>
</evidence>
<sequence length="629" mass="71306">MPRDALRSRHKVHEEEEEEDEEMEVEDEGDDPPAFGPAALGLHRVGTKLPPKPAPTQPIQVLNARGMPARIRKKNRLFYDDNIINDKPPPKQSPRKMGKRTPMKVLQAPSRIMKRGRMKMKFTGGKPASVSPGKILTRMRGSVGHPVTTPSPTLQLDKKMGQRVGMRLRNLLKLPKAHKFVSYEWFYSTIDRPLFEGPNDFEICLKEAFPQLVTRTMSRVEWTRIRRMMGKPRRCSQAFFDEERRELERKRQKLRLLQTRKMGDVSFVRDLPSSVPLTLPVGTSVTARLRTPQDGLFTGVVAAVDSHNHTYRITFERPGLGTHTIPDYELISNSTQETIPLSSLTKNFRQKANLPKNFVASPLNCLTTLGKHDPMLSVDVFSHLKKPQNLAYPTDNQVGGYPVKLLELMVRTKKLLAAKQAKLNRLQSLNSEVAIHKSYDEPVTEETQKIYANLVVSLEKINRNIQNNLNTIQTYTPQISKQPQILSMLTPSYMKEKCREMGNQTVQNNNHGGVVRDPEVVRLISDMATIMWVASSLSNTEQYSNVLRVLEGCLEETKNRLSPENVDVFHKCVMVHIHQIKMGLGQLAAPAAIVPKPSPQTTIRRIIKVEHGEGSSRDLETVNVIIETK</sequence>
<dbReference type="EnsemblMetazoa" id="LLOJ007403-RA">
    <property type="protein sequence ID" value="LLOJ007403-PA"/>
    <property type="gene ID" value="LLOJ007403"/>
</dbReference>
<protein>
    <recommendedName>
        <fullName evidence="5">DIRP domain-containing protein</fullName>
    </recommendedName>
</protein>
<dbReference type="EMBL" id="AJWK01024544">
    <property type="status" value="NOT_ANNOTATED_CDS"/>
    <property type="molecule type" value="Genomic_DNA"/>
</dbReference>
<feature type="compositionally biased region" description="Acidic residues" evidence="4">
    <location>
        <begin position="15"/>
        <end position="31"/>
    </location>
</feature>
<proteinExistence type="inferred from homology"/>
<evidence type="ECO:0000313" key="7">
    <source>
        <dbReference type="Proteomes" id="UP000092461"/>
    </source>
</evidence>
<dbReference type="GO" id="GO:0017053">
    <property type="term" value="C:transcription repressor complex"/>
    <property type="evidence" value="ECO:0007669"/>
    <property type="project" value="InterPro"/>
</dbReference>
<comment type="subcellular location">
    <subcellularLocation>
        <location evidence="1">Nucleus</location>
    </subcellularLocation>
</comment>
<keyword evidence="7" id="KW-1185">Reference proteome</keyword>
<organism evidence="6 7">
    <name type="scientific">Lutzomyia longipalpis</name>
    <name type="common">Sand fly</name>
    <dbReference type="NCBI Taxonomy" id="7200"/>
    <lineage>
        <taxon>Eukaryota</taxon>
        <taxon>Metazoa</taxon>
        <taxon>Ecdysozoa</taxon>
        <taxon>Arthropoda</taxon>
        <taxon>Hexapoda</taxon>
        <taxon>Insecta</taxon>
        <taxon>Pterygota</taxon>
        <taxon>Neoptera</taxon>
        <taxon>Endopterygota</taxon>
        <taxon>Diptera</taxon>
        <taxon>Nematocera</taxon>
        <taxon>Psychodoidea</taxon>
        <taxon>Psychodidae</taxon>
        <taxon>Lutzomyia</taxon>
        <taxon>Lutzomyia</taxon>
    </lineage>
</organism>
<dbReference type="InterPro" id="IPR010561">
    <property type="entry name" value="LIN-9/ALY1"/>
</dbReference>
<evidence type="ECO:0000256" key="2">
    <source>
        <dbReference type="ARBA" id="ARBA00006732"/>
    </source>
</evidence>
<feature type="region of interest" description="Disordered" evidence="4">
    <location>
        <begin position="81"/>
        <end position="103"/>
    </location>
</feature>
<comment type="similarity">
    <text evidence="2">Belongs to the lin-9 family.</text>
</comment>
<dbReference type="GO" id="GO:0006357">
    <property type="term" value="P:regulation of transcription by RNA polymerase II"/>
    <property type="evidence" value="ECO:0007669"/>
    <property type="project" value="TreeGrafter"/>
</dbReference>
<evidence type="ECO:0000313" key="6">
    <source>
        <dbReference type="EnsemblMetazoa" id="LLOJ007403-PA"/>
    </source>
</evidence>
<dbReference type="GO" id="GO:0051726">
    <property type="term" value="P:regulation of cell cycle"/>
    <property type="evidence" value="ECO:0007669"/>
    <property type="project" value="TreeGrafter"/>
</dbReference>
<evidence type="ECO:0000256" key="4">
    <source>
        <dbReference type="SAM" id="MobiDB-lite"/>
    </source>
</evidence>
<dbReference type="PANTHER" id="PTHR21689:SF2">
    <property type="entry name" value="PROTEIN LIN-9 HOMOLOG"/>
    <property type="match status" value="1"/>
</dbReference>
<feature type="region of interest" description="Disordered" evidence="4">
    <location>
        <begin position="1"/>
        <end position="59"/>
    </location>
</feature>
<dbReference type="AlphaFoldDB" id="A0A1B0CRA5"/>
<dbReference type="Proteomes" id="UP000092461">
    <property type="component" value="Unassembled WGS sequence"/>
</dbReference>
<accession>A0A1B0CRA5</accession>
<dbReference type="InterPro" id="IPR033471">
    <property type="entry name" value="DIRP"/>
</dbReference>
<keyword evidence="3" id="KW-0539">Nucleus</keyword>
<feature type="compositionally biased region" description="Basic residues" evidence="4">
    <location>
        <begin position="93"/>
        <end position="102"/>
    </location>
</feature>
<evidence type="ECO:0000256" key="1">
    <source>
        <dbReference type="ARBA" id="ARBA00004123"/>
    </source>
</evidence>
<dbReference type="Pfam" id="PF06584">
    <property type="entry name" value="DIRP"/>
    <property type="match status" value="1"/>
</dbReference>